<reference evidence="1" key="1">
    <citation type="submission" date="2020-05" db="EMBL/GenBank/DDBJ databases">
        <title>Identification of trans-AT polyketide cluster in two marine bacteria, producers of a novel glutaramide-containing polyketide sesbanimide D and analogs.</title>
        <authorList>
            <person name="Kacar D."/>
            <person name="Rodriguez P."/>
            <person name="Canedo L."/>
            <person name="Gonzalez E."/>
            <person name="Galan B."/>
            <person name="De La Calle F."/>
            <person name="Garcia J.L."/>
        </authorList>
    </citation>
    <scope>NUCLEOTIDE SEQUENCE</scope>
    <source>
        <strain evidence="1">PHM038</strain>
    </source>
</reference>
<evidence type="ECO:0000313" key="2">
    <source>
        <dbReference type="Proteomes" id="UP000598467"/>
    </source>
</evidence>
<comment type="caution">
    <text evidence="1">The sequence shown here is derived from an EMBL/GenBank/DDBJ whole genome shotgun (WGS) entry which is preliminary data.</text>
</comment>
<proteinExistence type="predicted"/>
<dbReference type="InterPro" id="IPR016767">
    <property type="entry name" value="UCP019853"/>
</dbReference>
<name>A0A926NWL7_9HYPH</name>
<accession>A0A926NWL7</accession>
<dbReference type="AlphaFoldDB" id="A0A926NWL7"/>
<protein>
    <submittedName>
        <fullName evidence="1">Uncharacterized protein</fullName>
    </submittedName>
</protein>
<dbReference type="Proteomes" id="UP000598467">
    <property type="component" value="Unassembled WGS sequence"/>
</dbReference>
<sequence length="125" mass="14317">MKKYDARVQFIGETIEEEVVLLIDGYELTCFASVLPYFIEIGCQYPVTISPFLIDDDYEIEEASASAPAFEKCGDGFQYWITGQLNGVVLECGLEFEDQLLLWDYGDLNGKRIRLKADRLDVEFH</sequence>
<gene>
    <name evidence="1" type="ORF">HK439_20805</name>
</gene>
<dbReference type="EMBL" id="JABFCZ010000025">
    <property type="protein sequence ID" value="MBD1548712.1"/>
    <property type="molecule type" value="Genomic_DNA"/>
</dbReference>
<organism evidence="1 2">
    <name type="scientific">Roseibium aggregatum</name>
    <dbReference type="NCBI Taxonomy" id="187304"/>
    <lineage>
        <taxon>Bacteria</taxon>
        <taxon>Pseudomonadati</taxon>
        <taxon>Pseudomonadota</taxon>
        <taxon>Alphaproteobacteria</taxon>
        <taxon>Hyphomicrobiales</taxon>
        <taxon>Stappiaceae</taxon>
        <taxon>Roseibium</taxon>
    </lineage>
</organism>
<dbReference type="RefSeq" id="WP_190293403.1">
    <property type="nucleotide sequence ID" value="NZ_JABFCZ010000025.1"/>
</dbReference>
<evidence type="ECO:0000313" key="1">
    <source>
        <dbReference type="EMBL" id="MBD1548712.1"/>
    </source>
</evidence>
<dbReference type="PIRSF" id="PIRSF019853">
    <property type="entry name" value="UCP019853"/>
    <property type="match status" value="1"/>
</dbReference>